<protein>
    <submittedName>
        <fullName evidence="1">Uncharacterized protein</fullName>
    </submittedName>
</protein>
<keyword evidence="2" id="KW-1185">Reference proteome</keyword>
<evidence type="ECO:0000313" key="2">
    <source>
        <dbReference type="Proteomes" id="UP000198211"/>
    </source>
</evidence>
<dbReference type="EMBL" id="NBNE01000608">
    <property type="protein sequence ID" value="OWZ18303.1"/>
    <property type="molecule type" value="Genomic_DNA"/>
</dbReference>
<gene>
    <name evidence="1" type="ORF">PHMEG_0007628</name>
</gene>
<dbReference type="OrthoDB" id="109678at2759"/>
<dbReference type="Proteomes" id="UP000198211">
    <property type="component" value="Unassembled WGS sequence"/>
</dbReference>
<name>A0A225WKS6_9STRA</name>
<organism evidence="1 2">
    <name type="scientific">Phytophthora megakarya</name>
    <dbReference type="NCBI Taxonomy" id="4795"/>
    <lineage>
        <taxon>Eukaryota</taxon>
        <taxon>Sar</taxon>
        <taxon>Stramenopiles</taxon>
        <taxon>Oomycota</taxon>
        <taxon>Peronosporomycetes</taxon>
        <taxon>Peronosporales</taxon>
        <taxon>Peronosporaceae</taxon>
        <taxon>Phytophthora</taxon>
    </lineage>
</organism>
<proteinExistence type="predicted"/>
<reference evidence="2" key="1">
    <citation type="submission" date="2017-03" db="EMBL/GenBank/DDBJ databases">
        <title>Phytopthora megakarya and P. palmivora, two closely related causual agents of cacao black pod achieved similar genome size and gene model numbers by different mechanisms.</title>
        <authorList>
            <person name="Ali S."/>
            <person name="Shao J."/>
            <person name="Larry D.J."/>
            <person name="Kronmiller B."/>
            <person name="Shen D."/>
            <person name="Strem M.D."/>
            <person name="Melnick R.L."/>
            <person name="Guiltinan M.J."/>
            <person name="Tyler B.M."/>
            <person name="Meinhardt L.W."/>
            <person name="Bailey B.A."/>
        </authorList>
    </citation>
    <scope>NUCLEOTIDE SEQUENCE [LARGE SCALE GENOMIC DNA]</scope>
    <source>
        <strain evidence="2">zdho120</strain>
    </source>
</reference>
<sequence>MLCKKHCLVVMPTTAPNVANEEMPLAQPTYEYIRAPILTEWSQPALVEYRRQRRLYEEKICERCTTTGDAAYAVAVSIKASTDPRVLDQLAFYILKKPVLEVSVEDHIRTSQTKAGNMMNDYVPDVERLFYRLKMNMHQTDIEARVAQYFIHFDKIVEKHVRVGKLEGMGAVSNKKKLREAVLVYNSLAETVLMAEPVPVNHPGKVACSVKARIG</sequence>
<accession>A0A225WKS6</accession>
<evidence type="ECO:0000313" key="1">
    <source>
        <dbReference type="EMBL" id="OWZ18303.1"/>
    </source>
</evidence>
<comment type="caution">
    <text evidence="1">The sequence shown here is derived from an EMBL/GenBank/DDBJ whole genome shotgun (WGS) entry which is preliminary data.</text>
</comment>
<dbReference type="AlphaFoldDB" id="A0A225WKS6"/>